<keyword evidence="1" id="KW-0560">Oxidoreductase</keyword>
<name>A0ABM8B4I0_9BACT</name>
<evidence type="ECO:0000313" key="4">
    <source>
        <dbReference type="Proteomes" id="UP001317742"/>
    </source>
</evidence>
<evidence type="ECO:0000259" key="2">
    <source>
        <dbReference type="Pfam" id="PF01558"/>
    </source>
</evidence>
<evidence type="ECO:0000256" key="1">
    <source>
        <dbReference type="ARBA" id="ARBA00023002"/>
    </source>
</evidence>
<organism evidence="3 4">
    <name type="scientific">Pseudodesulfovibrio nedwellii</name>
    <dbReference type="NCBI Taxonomy" id="2973072"/>
    <lineage>
        <taxon>Bacteria</taxon>
        <taxon>Pseudomonadati</taxon>
        <taxon>Thermodesulfobacteriota</taxon>
        <taxon>Desulfovibrionia</taxon>
        <taxon>Desulfovibrionales</taxon>
        <taxon>Desulfovibrionaceae</taxon>
    </lineage>
</organism>
<dbReference type="PANTHER" id="PTHR42730">
    <property type="entry name" value="2-OXOGLUTARATE SYNTHASE SUBUNIT KORC"/>
    <property type="match status" value="1"/>
</dbReference>
<evidence type="ECO:0000313" key="3">
    <source>
        <dbReference type="EMBL" id="BDQ38747.1"/>
    </source>
</evidence>
<proteinExistence type="predicted"/>
<dbReference type="InterPro" id="IPR052554">
    <property type="entry name" value="2-oxoglutarate_synth_KorC"/>
</dbReference>
<keyword evidence="4" id="KW-1185">Reference proteome</keyword>
<dbReference type="RefSeq" id="WP_281761240.1">
    <property type="nucleotide sequence ID" value="NZ_AP026709.1"/>
</dbReference>
<dbReference type="Pfam" id="PF01558">
    <property type="entry name" value="POR"/>
    <property type="match status" value="1"/>
</dbReference>
<dbReference type="InterPro" id="IPR002869">
    <property type="entry name" value="Pyrv_flavodox_OxRed_cen"/>
</dbReference>
<protein>
    <submittedName>
        <fullName evidence="3">2-oxoacid:ferredoxin oxidoreductase subunit gamma</fullName>
    </submittedName>
</protein>
<dbReference type="Gene3D" id="3.40.920.10">
    <property type="entry name" value="Pyruvate-ferredoxin oxidoreductase, PFOR, domain III"/>
    <property type="match status" value="1"/>
</dbReference>
<gene>
    <name evidence="3" type="ORF">SYK_31070</name>
</gene>
<feature type="domain" description="Pyruvate/ketoisovalerate oxidoreductase catalytic" evidence="2">
    <location>
        <begin position="10"/>
        <end position="176"/>
    </location>
</feature>
<sequence>MREIIYAGFGGQGVLTSGLIMSQVAVFKGQNATWIPSYGSAMRGGTANCTVKYGEDTIYNPAQEEPDVLLAMNGPSFQMFYPMVKPGGIIVVNSDMVDCDVNVRDDVNVYKLACSTLAKEIKQPRGANVIAAAAIIKLAGDFSMEDGIQGMNDMFRKKGKEKFEAGNMKAFECGYNAV</sequence>
<dbReference type="InterPro" id="IPR019752">
    <property type="entry name" value="Pyrv/ketoisovalerate_OxRed_cat"/>
</dbReference>
<dbReference type="Proteomes" id="UP001317742">
    <property type="component" value="Chromosome"/>
</dbReference>
<dbReference type="EMBL" id="AP026709">
    <property type="protein sequence ID" value="BDQ38747.1"/>
    <property type="molecule type" value="Genomic_DNA"/>
</dbReference>
<dbReference type="PANTHER" id="PTHR42730:SF1">
    <property type="entry name" value="2-OXOGLUTARATE SYNTHASE SUBUNIT KORC"/>
    <property type="match status" value="1"/>
</dbReference>
<reference evidence="3 4" key="1">
    <citation type="submission" date="2022-08" db="EMBL/GenBank/DDBJ databases">
        <title>Genome Sequence of the sulphate-reducing bacterium, Pseudodesulfovibrio sp. SYK.</title>
        <authorList>
            <person name="Kondo R."/>
            <person name="Kataoka T."/>
        </authorList>
    </citation>
    <scope>NUCLEOTIDE SEQUENCE [LARGE SCALE GENOMIC DNA]</scope>
    <source>
        <strain evidence="3 4">SYK</strain>
    </source>
</reference>
<dbReference type="SUPFAM" id="SSF53323">
    <property type="entry name" value="Pyruvate-ferredoxin oxidoreductase, PFOR, domain III"/>
    <property type="match status" value="1"/>
</dbReference>
<accession>A0ABM8B4I0</accession>